<dbReference type="Proteomes" id="UP000284621">
    <property type="component" value="Unassembled WGS sequence"/>
</dbReference>
<evidence type="ECO:0000313" key="8">
    <source>
        <dbReference type="EMBL" id="RHC64869.1"/>
    </source>
</evidence>
<evidence type="ECO:0000313" key="7">
    <source>
        <dbReference type="EMBL" id="RGI87231.1"/>
    </source>
</evidence>
<reference evidence="11 12" key="1">
    <citation type="submission" date="2015-09" db="EMBL/GenBank/DDBJ databases">
        <authorList>
            <consortium name="Pathogen Informatics"/>
        </authorList>
    </citation>
    <scope>NUCLEOTIDE SEQUENCE [LARGE SCALE GENOMIC DNA]</scope>
    <source>
        <strain evidence="6 12">2789STDY5834835</strain>
        <strain evidence="5 11">2789STDY5834966</strain>
    </source>
</reference>
<sequence>MLEKNSPKPLYQQLKDILVDAIDSEKWKANEKIPSENELSSIYGLSRMTVRSVLTDLVKEGLLYRVQGKGTFVAEKIVTVSPSYIGIREQLEKMGYEVETRIVECQEERSSETVAKKLNLLPGESVFKIKRVRYIKGDPISLHISYINARYKEKLTVEMLEKEQLCVLLSENYGIHKKKVSETLESVVASNEEAELLAVEKGHPLLLLRDVLYDEISRPYEYTKVVFRGDRIKIRLQYEE</sequence>
<dbReference type="InterPro" id="IPR011663">
    <property type="entry name" value="UTRA"/>
</dbReference>
<keyword evidence="2" id="KW-0238">DNA-binding</keyword>
<dbReference type="InterPro" id="IPR036390">
    <property type="entry name" value="WH_DNA-bd_sf"/>
</dbReference>
<dbReference type="GO" id="GO:0045892">
    <property type="term" value="P:negative regulation of DNA-templated transcription"/>
    <property type="evidence" value="ECO:0007669"/>
    <property type="project" value="TreeGrafter"/>
</dbReference>
<dbReference type="SUPFAM" id="SSF64288">
    <property type="entry name" value="Chorismate lyase-like"/>
    <property type="match status" value="1"/>
</dbReference>
<dbReference type="PRINTS" id="PR00035">
    <property type="entry name" value="HTHGNTR"/>
</dbReference>
<dbReference type="EMBL" id="CYYC01000003">
    <property type="protein sequence ID" value="CUM80932.1"/>
    <property type="molecule type" value="Genomic_DNA"/>
</dbReference>
<dbReference type="InterPro" id="IPR036388">
    <property type="entry name" value="WH-like_DNA-bd_sf"/>
</dbReference>
<evidence type="ECO:0000256" key="2">
    <source>
        <dbReference type="ARBA" id="ARBA00023125"/>
    </source>
</evidence>
<dbReference type="RefSeq" id="WP_005349274.1">
    <property type="nucleotide sequence ID" value="NZ_BLYK01000037.1"/>
</dbReference>
<dbReference type="EMBL" id="CYZL01000011">
    <property type="protein sequence ID" value="CUO27302.1"/>
    <property type="molecule type" value="Genomic_DNA"/>
</dbReference>
<dbReference type="Proteomes" id="UP000095679">
    <property type="component" value="Unassembled WGS sequence"/>
</dbReference>
<name>A0A173RSI1_9FIRM</name>
<reference evidence="13 14" key="2">
    <citation type="submission" date="2018-08" db="EMBL/GenBank/DDBJ databases">
        <title>A genome reference for cultivated species of the human gut microbiota.</title>
        <authorList>
            <person name="Zou Y."/>
            <person name="Xue W."/>
            <person name="Luo G."/>
        </authorList>
    </citation>
    <scope>NUCLEOTIDE SEQUENCE [LARGE SCALE GENOMIC DNA]</scope>
    <source>
        <strain evidence="10 15">AF31-17AC</strain>
        <strain evidence="9 14">AF45-14BH</strain>
        <strain evidence="8 16">AM34-3LB</strain>
        <strain evidence="7 13">TM10-1AC</strain>
    </source>
</reference>
<dbReference type="CDD" id="cd07377">
    <property type="entry name" value="WHTH_GntR"/>
    <property type="match status" value="1"/>
</dbReference>
<dbReference type="AlphaFoldDB" id="A0A173RSI1"/>
<dbReference type="InterPro" id="IPR000524">
    <property type="entry name" value="Tscrpt_reg_HTH_GntR"/>
</dbReference>
<dbReference type="PANTHER" id="PTHR44846:SF1">
    <property type="entry name" value="MANNOSYL-D-GLYCERATE TRANSPORT_METABOLISM SYSTEM REPRESSOR MNGR-RELATED"/>
    <property type="match status" value="1"/>
</dbReference>
<dbReference type="OrthoDB" id="1648691at2"/>
<dbReference type="PANTHER" id="PTHR44846">
    <property type="entry name" value="MANNOSYL-D-GLYCERATE TRANSPORT/METABOLISM SYSTEM REPRESSOR MNGR-RELATED"/>
    <property type="match status" value="1"/>
</dbReference>
<dbReference type="Proteomes" id="UP000283700">
    <property type="component" value="Unassembled WGS sequence"/>
</dbReference>
<dbReference type="EMBL" id="QRQO01000002">
    <property type="protein sequence ID" value="RHN17797.1"/>
    <property type="molecule type" value="Genomic_DNA"/>
</dbReference>
<dbReference type="Pfam" id="PF00392">
    <property type="entry name" value="GntR"/>
    <property type="match status" value="1"/>
</dbReference>
<gene>
    <name evidence="5" type="primary">yvoA_1</name>
    <name evidence="6" type="synonym">yvoA_3</name>
    <name evidence="9" type="ORF">DW068_02965</name>
    <name evidence="8" type="ORF">DW833_08280</name>
    <name evidence="10" type="ORF">DWZ29_01280</name>
    <name evidence="7" type="ORF">DXD91_08555</name>
    <name evidence="6" type="ORF">ERS852450_01493</name>
    <name evidence="5" type="ORF">ERS852578_00373</name>
</gene>
<dbReference type="EMBL" id="QSOE01000049">
    <property type="protein sequence ID" value="RGI87231.1"/>
    <property type="molecule type" value="Genomic_DNA"/>
</dbReference>
<evidence type="ECO:0000313" key="16">
    <source>
        <dbReference type="Proteomes" id="UP000284621"/>
    </source>
</evidence>
<feature type="domain" description="HTH gntR-type" evidence="4">
    <location>
        <begin position="8"/>
        <end position="76"/>
    </location>
</feature>
<dbReference type="Proteomes" id="UP000095390">
    <property type="component" value="Unassembled WGS sequence"/>
</dbReference>
<evidence type="ECO:0000313" key="6">
    <source>
        <dbReference type="EMBL" id="CUO27302.1"/>
    </source>
</evidence>
<evidence type="ECO:0000313" key="11">
    <source>
        <dbReference type="Proteomes" id="UP000095390"/>
    </source>
</evidence>
<dbReference type="Pfam" id="PF07702">
    <property type="entry name" value="UTRA"/>
    <property type="match status" value="1"/>
</dbReference>
<dbReference type="Proteomes" id="UP000262524">
    <property type="component" value="Unassembled WGS sequence"/>
</dbReference>
<keyword evidence="1" id="KW-0805">Transcription regulation</keyword>
<evidence type="ECO:0000313" key="14">
    <source>
        <dbReference type="Proteomes" id="UP000283497"/>
    </source>
</evidence>
<evidence type="ECO:0000313" key="13">
    <source>
        <dbReference type="Proteomes" id="UP000262524"/>
    </source>
</evidence>
<dbReference type="SMART" id="SM00866">
    <property type="entry name" value="UTRA"/>
    <property type="match status" value="1"/>
</dbReference>
<proteinExistence type="predicted"/>
<dbReference type="PROSITE" id="PS50949">
    <property type="entry name" value="HTH_GNTR"/>
    <property type="match status" value="1"/>
</dbReference>
<keyword evidence="3" id="KW-0804">Transcription</keyword>
<evidence type="ECO:0000313" key="9">
    <source>
        <dbReference type="EMBL" id="RHK40962.1"/>
    </source>
</evidence>
<evidence type="ECO:0000313" key="12">
    <source>
        <dbReference type="Proteomes" id="UP000095679"/>
    </source>
</evidence>
<evidence type="ECO:0000256" key="1">
    <source>
        <dbReference type="ARBA" id="ARBA00023015"/>
    </source>
</evidence>
<keyword evidence="16" id="KW-1185">Reference proteome</keyword>
<dbReference type="EMBL" id="QSID01000008">
    <property type="protein sequence ID" value="RHC64869.1"/>
    <property type="molecule type" value="Genomic_DNA"/>
</dbReference>
<evidence type="ECO:0000313" key="10">
    <source>
        <dbReference type="EMBL" id="RHN17797.1"/>
    </source>
</evidence>
<dbReference type="InterPro" id="IPR028978">
    <property type="entry name" value="Chorismate_lyase_/UTRA_dom_sf"/>
</dbReference>
<dbReference type="GO" id="GO:0003700">
    <property type="term" value="F:DNA-binding transcription factor activity"/>
    <property type="evidence" value="ECO:0007669"/>
    <property type="project" value="InterPro"/>
</dbReference>
<dbReference type="InterPro" id="IPR050679">
    <property type="entry name" value="Bact_HTH_transcr_reg"/>
</dbReference>
<dbReference type="SMART" id="SM00345">
    <property type="entry name" value="HTH_GNTR"/>
    <property type="match status" value="1"/>
</dbReference>
<dbReference type="SUPFAM" id="SSF46785">
    <property type="entry name" value="Winged helix' DNA-binding domain"/>
    <property type="match status" value="1"/>
</dbReference>
<evidence type="ECO:0000259" key="4">
    <source>
        <dbReference type="PROSITE" id="PS50949"/>
    </source>
</evidence>
<dbReference type="GO" id="GO:0003677">
    <property type="term" value="F:DNA binding"/>
    <property type="evidence" value="ECO:0007669"/>
    <property type="project" value="UniProtKB-KW"/>
</dbReference>
<protein>
    <submittedName>
        <fullName evidence="7">GntR family transcriptional regulator</fullName>
    </submittedName>
    <submittedName>
        <fullName evidence="5">HTH-type transcriptional repressor yvoA</fullName>
    </submittedName>
</protein>
<dbReference type="FunFam" id="1.10.10.10:FF:000079">
    <property type="entry name" value="GntR family transcriptional regulator"/>
    <property type="match status" value="1"/>
</dbReference>
<evidence type="ECO:0000256" key="3">
    <source>
        <dbReference type="ARBA" id="ARBA00023163"/>
    </source>
</evidence>
<dbReference type="Gene3D" id="1.10.10.10">
    <property type="entry name" value="Winged helix-like DNA-binding domain superfamily/Winged helix DNA-binding domain"/>
    <property type="match status" value="1"/>
</dbReference>
<dbReference type="Proteomes" id="UP000283497">
    <property type="component" value="Unassembled WGS sequence"/>
</dbReference>
<dbReference type="EMBL" id="QRNJ01000007">
    <property type="protein sequence ID" value="RHK40962.1"/>
    <property type="molecule type" value="Genomic_DNA"/>
</dbReference>
<dbReference type="GeneID" id="81061420"/>
<evidence type="ECO:0000313" key="5">
    <source>
        <dbReference type="EMBL" id="CUM80932.1"/>
    </source>
</evidence>
<evidence type="ECO:0000313" key="15">
    <source>
        <dbReference type="Proteomes" id="UP000283700"/>
    </source>
</evidence>
<organism evidence="5 11">
    <name type="scientific">Anaerobutyricum hallii</name>
    <dbReference type="NCBI Taxonomy" id="39488"/>
    <lineage>
        <taxon>Bacteria</taxon>
        <taxon>Bacillati</taxon>
        <taxon>Bacillota</taxon>
        <taxon>Clostridia</taxon>
        <taxon>Lachnospirales</taxon>
        <taxon>Lachnospiraceae</taxon>
        <taxon>Anaerobutyricum</taxon>
    </lineage>
</organism>
<dbReference type="Gene3D" id="3.40.1410.10">
    <property type="entry name" value="Chorismate lyase-like"/>
    <property type="match status" value="1"/>
</dbReference>
<accession>A0A173RSI1</accession>